<comment type="caution">
    <text evidence="1">The sequence shown here is derived from an EMBL/GenBank/DDBJ whole genome shotgun (WGS) entry which is preliminary data.</text>
</comment>
<evidence type="ECO:0008006" key="3">
    <source>
        <dbReference type="Google" id="ProtNLM"/>
    </source>
</evidence>
<protein>
    <recommendedName>
        <fullName evidence="3">Sulfotransferase family protein</fullName>
    </recommendedName>
</protein>
<organism evidence="1 2">
    <name type="scientific">Mycobacteroides franklinii</name>
    <dbReference type="NCBI Taxonomy" id="948102"/>
    <lineage>
        <taxon>Bacteria</taxon>
        <taxon>Bacillati</taxon>
        <taxon>Actinomycetota</taxon>
        <taxon>Actinomycetes</taxon>
        <taxon>Mycobacteriales</taxon>
        <taxon>Mycobacteriaceae</taxon>
        <taxon>Mycobacteroides</taxon>
    </lineage>
</organism>
<evidence type="ECO:0000313" key="1">
    <source>
        <dbReference type="EMBL" id="TDZ47867.1"/>
    </source>
</evidence>
<name>A0A4R8R470_9MYCO</name>
<keyword evidence="2" id="KW-1185">Reference proteome</keyword>
<gene>
    <name evidence="1" type="ORF">CCUG63697_04161</name>
</gene>
<proteinExistence type="predicted"/>
<accession>A0A4R8R470</accession>
<dbReference type="InterPro" id="IPR027417">
    <property type="entry name" value="P-loop_NTPase"/>
</dbReference>
<dbReference type="Proteomes" id="UP000295165">
    <property type="component" value="Unassembled WGS sequence"/>
</dbReference>
<dbReference type="SUPFAM" id="SSF52540">
    <property type="entry name" value="P-loop containing nucleoside triphosphate hydrolases"/>
    <property type="match status" value="1"/>
</dbReference>
<reference evidence="1 2" key="1">
    <citation type="journal article" date="2019" name="Sci. Rep.">
        <title>Extended insight into the Mycobacterium chelonae-abscessus complex through whole genome sequencing of Mycobacterium salmoniphilum outbreak and Mycobacterium salmoniphilum-like strains.</title>
        <authorList>
            <person name="Behra P.R.K."/>
            <person name="Das S."/>
            <person name="Pettersson B.M.F."/>
            <person name="Shirreff L."/>
            <person name="DuCote T."/>
            <person name="Jacobsson K.G."/>
            <person name="Ennis D.G."/>
            <person name="Kirsebom L.A."/>
        </authorList>
    </citation>
    <scope>NUCLEOTIDE SEQUENCE [LARGE SCALE GENOMIC DNA]</scope>
    <source>
        <strain evidence="1 2">CCUG 63697</strain>
    </source>
</reference>
<dbReference type="Gene3D" id="3.40.50.300">
    <property type="entry name" value="P-loop containing nucleotide triphosphate hydrolases"/>
    <property type="match status" value="1"/>
</dbReference>
<dbReference type="EMBL" id="PECC01000029">
    <property type="protein sequence ID" value="TDZ47867.1"/>
    <property type="molecule type" value="Genomic_DNA"/>
</dbReference>
<evidence type="ECO:0000313" key="2">
    <source>
        <dbReference type="Proteomes" id="UP000295165"/>
    </source>
</evidence>
<sequence length="324" mass="36073">MTAQVDRALSAPGRPVIVFVLGMGRSGTSALTRVLSLCGAALPAGMLGADSGNPRGYWEPRAALHLNEKLLYRHGSSFFDPTLRLQEEGVLGEDKKAAFTAEIAAYIRTLPEAPLVVIKVLHISLLFNMWFEAARLAGFDVATVIAVRNPQEVSASLSKLMQASPQLSSALWLKYNLLAERDTRGLPRTFVDYSNVLDDWRCEMKRISEVLPVDLDTGDGSAVESFLEPGLRRQRRGGPVAEPFGTDWLSVVYRELQAAARDELWDQSVLDRVFAEYRASEHGFRTALEDFRGHFNVPYRMSRLFMKPIFEAVGFVHGRKGTWA</sequence>
<dbReference type="AlphaFoldDB" id="A0A4R8R470"/>